<sequence>MKRFLTRGVLALLLALGAFALAATLPSKAVLSGTCCPGAEWTPDSRALLFLDGPPARGSTGIYQVPAEGGPVTRRFSSVAFYSPRLLWAVRPGTGVNTTLERLADGRKFTLPTYGADVTWNRAETRLAYARSDTTGNYDRRATRVFVADVFGTPRQVATVYGGDIVGWLNDTTLLLTGKRNPTDRDRELFTLDTRTGARRTLASALAFRGVSLSPDGAQVVYYVAFDSPTRNGLWLQPTGGGTARRLDAFGAYRWRDADHLLLIPLQPGGGPHVLREYDLRTNAWRTLGDLGDQVRQGDWSVSPDGRRLAYLSARDGNVRVVELPEGGIRD</sequence>
<proteinExistence type="predicted"/>
<dbReference type="RefSeq" id="WP_345451315.1">
    <property type="nucleotide sequence ID" value="NZ_BAABRV010000001.1"/>
</dbReference>
<evidence type="ECO:0000313" key="2">
    <source>
        <dbReference type="EMBL" id="GAA5532332.1"/>
    </source>
</evidence>
<protein>
    <recommendedName>
        <fullName evidence="4">WD40 repeat protein</fullName>
    </recommendedName>
</protein>
<feature type="signal peptide" evidence="1">
    <location>
        <begin position="1"/>
        <end position="22"/>
    </location>
</feature>
<dbReference type="Pfam" id="PF07676">
    <property type="entry name" value="PD40"/>
    <property type="match status" value="1"/>
</dbReference>
<dbReference type="Proteomes" id="UP001404956">
    <property type="component" value="Unassembled WGS sequence"/>
</dbReference>
<dbReference type="SUPFAM" id="SSF69304">
    <property type="entry name" value="Tricorn protease N-terminal domain"/>
    <property type="match status" value="1"/>
</dbReference>
<dbReference type="InterPro" id="IPR011042">
    <property type="entry name" value="6-blade_b-propeller_TolB-like"/>
</dbReference>
<dbReference type="InterPro" id="IPR011659">
    <property type="entry name" value="WD40"/>
</dbReference>
<accession>A0ABP9XAC2</accession>
<evidence type="ECO:0008006" key="4">
    <source>
        <dbReference type="Google" id="ProtNLM"/>
    </source>
</evidence>
<name>A0ABP9XAC2_9DEIO</name>
<evidence type="ECO:0000313" key="3">
    <source>
        <dbReference type="Proteomes" id="UP001404956"/>
    </source>
</evidence>
<dbReference type="EMBL" id="BAABRV010000001">
    <property type="protein sequence ID" value="GAA5532332.1"/>
    <property type="molecule type" value="Genomic_DNA"/>
</dbReference>
<reference evidence="2 3" key="1">
    <citation type="submission" date="2024-02" db="EMBL/GenBank/DDBJ databases">
        <title>Deinococcus aluminii NBRC 112889.</title>
        <authorList>
            <person name="Ichikawa N."/>
            <person name="Katano-Makiyama Y."/>
            <person name="Hidaka K."/>
        </authorList>
    </citation>
    <scope>NUCLEOTIDE SEQUENCE [LARGE SCALE GENOMIC DNA]</scope>
    <source>
        <strain evidence="2 3">NBRC 112889</strain>
    </source>
</reference>
<comment type="caution">
    <text evidence="2">The sequence shown here is derived from an EMBL/GenBank/DDBJ whole genome shotgun (WGS) entry which is preliminary data.</text>
</comment>
<dbReference type="Gene3D" id="2.120.10.30">
    <property type="entry name" value="TolB, C-terminal domain"/>
    <property type="match status" value="1"/>
</dbReference>
<feature type="chain" id="PRO_5045117781" description="WD40 repeat protein" evidence="1">
    <location>
        <begin position="23"/>
        <end position="331"/>
    </location>
</feature>
<gene>
    <name evidence="2" type="ORF">Dalu01_00721</name>
</gene>
<evidence type="ECO:0000256" key="1">
    <source>
        <dbReference type="SAM" id="SignalP"/>
    </source>
</evidence>
<keyword evidence="1" id="KW-0732">Signal</keyword>
<organism evidence="2 3">
    <name type="scientific">Deinococcus aluminii</name>
    <dbReference type="NCBI Taxonomy" id="1656885"/>
    <lineage>
        <taxon>Bacteria</taxon>
        <taxon>Thermotogati</taxon>
        <taxon>Deinococcota</taxon>
        <taxon>Deinococci</taxon>
        <taxon>Deinococcales</taxon>
        <taxon>Deinococcaceae</taxon>
        <taxon>Deinococcus</taxon>
    </lineage>
</organism>
<keyword evidence="3" id="KW-1185">Reference proteome</keyword>